<dbReference type="RefSeq" id="WP_177193212.1">
    <property type="nucleotide sequence ID" value="NZ_FORX01000018.1"/>
</dbReference>
<organism evidence="2 3">
    <name type="scientific">Desulfomicrobium apsheronum</name>
    <dbReference type="NCBI Taxonomy" id="52560"/>
    <lineage>
        <taxon>Bacteria</taxon>
        <taxon>Pseudomonadati</taxon>
        <taxon>Thermodesulfobacteriota</taxon>
        <taxon>Desulfovibrionia</taxon>
        <taxon>Desulfovibrionales</taxon>
        <taxon>Desulfomicrobiaceae</taxon>
        <taxon>Desulfomicrobium</taxon>
    </lineage>
</organism>
<dbReference type="PANTHER" id="PTHR30399">
    <property type="entry name" value="UNCHARACTERIZED PROTEIN YGJP"/>
    <property type="match status" value="1"/>
</dbReference>
<proteinExistence type="predicted"/>
<dbReference type="Proteomes" id="UP000198635">
    <property type="component" value="Unassembled WGS sequence"/>
</dbReference>
<gene>
    <name evidence="2" type="ORF">SAMN04488082_11847</name>
</gene>
<dbReference type="STRING" id="52560.SAMN04488082_11847"/>
<dbReference type="InterPro" id="IPR002725">
    <property type="entry name" value="YgjP-like_metallopeptidase"/>
</dbReference>
<reference evidence="3" key="1">
    <citation type="submission" date="2016-10" db="EMBL/GenBank/DDBJ databases">
        <authorList>
            <person name="Varghese N."/>
            <person name="Submissions S."/>
        </authorList>
    </citation>
    <scope>NUCLEOTIDE SEQUENCE [LARGE SCALE GENOMIC DNA]</scope>
    <source>
        <strain evidence="3">DSM 5918</strain>
    </source>
</reference>
<dbReference type="Gene3D" id="3.30.2010.10">
    <property type="entry name" value="Metalloproteases ('zincins'), catalytic domain"/>
    <property type="match status" value="1"/>
</dbReference>
<keyword evidence="3" id="KW-1185">Reference proteome</keyword>
<dbReference type="AlphaFoldDB" id="A0A1I3Y1D4"/>
<evidence type="ECO:0000313" key="3">
    <source>
        <dbReference type="Proteomes" id="UP000198635"/>
    </source>
</evidence>
<dbReference type="EMBL" id="FORX01000018">
    <property type="protein sequence ID" value="SFK25625.1"/>
    <property type="molecule type" value="Genomic_DNA"/>
</dbReference>
<dbReference type="CDD" id="cd07344">
    <property type="entry name" value="M48_yhfN_like"/>
    <property type="match status" value="1"/>
</dbReference>
<dbReference type="PANTHER" id="PTHR30399:SF1">
    <property type="entry name" value="UTP PYROPHOSPHATASE"/>
    <property type="match status" value="1"/>
</dbReference>
<dbReference type="Pfam" id="PF01863">
    <property type="entry name" value="YgjP-like"/>
    <property type="match status" value="1"/>
</dbReference>
<protein>
    <recommendedName>
        <fullName evidence="1">YgjP-like metallopeptidase domain-containing protein</fullName>
    </recommendedName>
</protein>
<evidence type="ECO:0000259" key="1">
    <source>
        <dbReference type="Pfam" id="PF01863"/>
    </source>
</evidence>
<sequence length="238" mass="27029">MHWQSIPVTVTRSHRARKVWLKMRSCQGLEIVLPYRVSASEVPAILERHQKWIQSHLAQMSARNEAPGQNPLPEAVELPFLDRTYRVQYETGPRTRLAATGDVLRIFLPQGETVPGALVLQLWLVEQGKINLVPLCRELAAAHGVGINGVRVRNQQGRWGSCSARLGISLNAKLLFLRQELARHVILHELCHVEHRNHGPAFRSALRKLDPFTDSHESEIRRAWDELPGWSKLRAKGV</sequence>
<feature type="domain" description="YgjP-like metallopeptidase" evidence="1">
    <location>
        <begin position="18"/>
        <end position="222"/>
    </location>
</feature>
<dbReference type="InterPro" id="IPR053136">
    <property type="entry name" value="UTP_pyrophosphatase-like"/>
</dbReference>
<name>A0A1I3Y1D4_9BACT</name>
<evidence type="ECO:0000313" key="2">
    <source>
        <dbReference type="EMBL" id="SFK25625.1"/>
    </source>
</evidence>
<accession>A0A1I3Y1D4</accession>